<sequence length="126" mass="14236">MQSTESSYVSSPEEMVRMRTPPPPKSLPTEVLWMHLLLMNSDNGHPVFPEEAHGLVTRGTCSLVSDGAIRDVTIPSPTLLYSPLVSIQVNSEWSRVGCWCSSILEKRRAETERIRENYPDRIPVRT</sequence>
<gene>
    <name evidence="1" type="ORF">Pint_16066</name>
</gene>
<name>A0ACC0ZD96_9ROSI</name>
<reference evidence="2" key="1">
    <citation type="journal article" date="2023" name="G3 (Bethesda)">
        <title>Genome assembly and association tests identify interacting loci associated with vigor, precocity, and sex in interspecific pistachio rootstocks.</title>
        <authorList>
            <person name="Palmer W."/>
            <person name="Jacygrad E."/>
            <person name="Sagayaradj S."/>
            <person name="Cavanaugh K."/>
            <person name="Han R."/>
            <person name="Bertier L."/>
            <person name="Beede B."/>
            <person name="Kafkas S."/>
            <person name="Golino D."/>
            <person name="Preece J."/>
            <person name="Michelmore R."/>
        </authorList>
    </citation>
    <scope>NUCLEOTIDE SEQUENCE [LARGE SCALE GENOMIC DNA]</scope>
</reference>
<accession>A0ACC0ZD96</accession>
<comment type="caution">
    <text evidence="1">The sequence shown here is derived from an EMBL/GenBank/DDBJ whole genome shotgun (WGS) entry which is preliminary data.</text>
</comment>
<keyword evidence="2" id="KW-1185">Reference proteome</keyword>
<protein>
    <submittedName>
        <fullName evidence="1">Uncharacterized protein</fullName>
    </submittedName>
</protein>
<organism evidence="1 2">
    <name type="scientific">Pistacia integerrima</name>
    <dbReference type="NCBI Taxonomy" id="434235"/>
    <lineage>
        <taxon>Eukaryota</taxon>
        <taxon>Viridiplantae</taxon>
        <taxon>Streptophyta</taxon>
        <taxon>Embryophyta</taxon>
        <taxon>Tracheophyta</taxon>
        <taxon>Spermatophyta</taxon>
        <taxon>Magnoliopsida</taxon>
        <taxon>eudicotyledons</taxon>
        <taxon>Gunneridae</taxon>
        <taxon>Pentapetalae</taxon>
        <taxon>rosids</taxon>
        <taxon>malvids</taxon>
        <taxon>Sapindales</taxon>
        <taxon>Anacardiaceae</taxon>
        <taxon>Pistacia</taxon>
    </lineage>
</organism>
<evidence type="ECO:0000313" key="1">
    <source>
        <dbReference type="EMBL" id="KAJ0048445.1"/>
    </source>
</evidence>
<proteinExistence type="predicted"/>
<dbReference type="Proteomes" id="UP001163603">
    <property type="component" value="Chromosome 2"/>
</dbReference>
<evidence type="ECO:0000313" key="2">
    <source>
        <dbReference type="Proteomes" id="UP001163603"/>
    </source>
</evidence>
<dbReference type="EMBL" id="CM047737">
    <property type="protein sequence ID" value="KAJ0048445.1"/>
    <property type="molecule type" value="Genomic_DNA"/>
</dbReference>